<feature type="compositionally biased region" description="Pro residues" evidence="2">
    <location>
        <begin position="8"/>
        <end position="17"/>
    </location>
</feature>
<gene>
    <name evidence="4" type="ORF">GCM10018793_08190</name>
</gene>
<dbReference type="PROSITE" id="PS52029">
    <property type="entry name" value="LD_TPASE"/>
    <property type="match status" value="1"/>
</dbReference>
<evidence type="ECO:0000256" key="2">
    <source>
        <dbReference type="SAM" id="MobiDB-lite"/>
    </source>
</evidence>
<comment type="pathway">
    <text evidence="1">Cell wall biogenesis; peptidoglycan biosynthesis.</text>
</comment>
<dbReference type="Proteomes" id="UP000603708">
    <property type="component" value="Unassembled WGS sequence"/>
</dbReference>
<organism evidence="4 5">
    <name type="scientific">Streptomyces sulfonofaciens</name>
    <dbReference type="NCBI Taxonomy" id="68272"/>
    <lineage>
        <taxon>Bacteria</taxon>
        <taxon>Bacillati</taxon>
        <taxon>Actinomycetota</taxon>
        <taxon>Actinomycetes</taxon>
        <taxon>Kitasatosporales</taxon>
        <taxon>Streptomycetaceae</taxon>
        <taxon>Streptomyces</taxon>
    </lineage>
</organism>
<feature type="active site" description="Proton donor/acceptor" evidence="1">
    <location>
        <position position="233"/>
    </location>
</feature>
<dbReference type="GO" id="GO:0009252">
    <property type="term" value="P:peptidoglycan biosynthetic process"/>
    <property type="evidence" value="ECO:0007669"/>
    <property type="project" value="UniProtKB-KW"/>
</dbReference>
<proteinExistence type="predicted"/>
<sequence length="276" mass="28839">MTTKHPRTPAPPTPPVPADGRAPLRRAARLRAPAAKAAVLATALLLSGCGAVTGDARTDAAATADAEPPSTPKPSLSIDVAPRQLPGLGPKTWAEVPPGTRQAIVVTGRNRNSPVSTAVLYERTAAGWQAGESWPAHNALRGWSDHHRAGDLHTPIGVYTLTDAGGRLADPGSRLPYDRSAAFVAPGTGFEGEPLAGSFDYVVAIDYNRRPGTSPLDWTRPLGAGRGGGIWFHVDHGGPTQGCVSLSEDHMKDLLRALDPARHPVVVMGDAAALRK</sequence>
<dbReference type="RefSeq" id="WP_189929479.1">
    <property type="nucleotide sequence ID" value="NZ_BNCD01000002.1"/>
</dbReference>
<dbReference type="Pfam" id="PF03734">
    <property type="entry name" value="YkuD"/>
    <property type="match status" value="1"/>
</dbReference>
<feature type="region of interest" description="Disordered" evidence="2">
    <location>
        <begin position="1"/>
        <end position="23"/>
    </location>
</feature>
<keyword evidence="5" id="KW-1185">Reference proteome</keyword>
<accession>A0A919FU19</accession>
<dbReference type="PANTHER" id="PTHR38589:SF1">
    <property type="entry name" value="BLR0621 PROTEIN"/>
    <property type="match status" value="1"/>
</dbReference>
<evidence type="ECO:0000259" key="3">
    <source>
        <dbReference type="PROSITE" id="PS52029"/>
    </source>
</evidence>
<reference evidence="4" key="2">
    <citation type="submission" date="2020-09" db="EMBL/GenBank/DDBJ databases">
        <authorList>
            <person name="Sun Q."/>
            <person name="Ohkuma M."/>
        </authorList>
    </citation>
    <scope>NUCLEOTIDE SEQUENCE</scope>
    <source>
        <strain evidence="4">JCM 5069</strain>
    </source>
</reference>
<feature type="active site" description="Nucleophile" evidence="1">
    <location>
        <position position="243"/>
    </location>
</feature>
<evidence type="ECO:0000313" key="5">
    <source>
        <dbReference type="Proteomes" id="UP000603708"/>
    </source>
</evidence>
<protein>
    <submittedName>
        <fullName evidence="4">Lipoprotein</fullName>
    </submittedName>
</protein>
<name>A0A919FU19_9ACTN</name>
<dbReference type="GO" id="GO:0016740">
    <property type="term" value="F:transferase activity"/>
    <property type="evidence" value="ECO:0007669"/>
    <property type="project" value="InterPro"/>
</dbReference>
<comment type="caution">
    <text evidence="4">The sequence shown here is derived from an EMBL/GenBank/DDBJ whole genome shotgun (WGS) entry which is preliminary data.</text>
</comment>
<dbReference type="AlphaFoldDB" id="A0A919FU19"/>
<keyword evidence="1" id="KW-0573">Peptidoglycan synthesis</keyword>
<dbReference type="PANTHER" id="PTHR38589">
    <property type="entry name" value="BLR0621 PROTEIN"/>
    <property type="match status" value="1"/>
</dbReference>
<feature type="domain" description="L,D-TPase catalytic" evidence="3">
    <location>
        <begin position="114"/>
        <end position="268"/>
    </location>
</feature>
<dbReference type="InterPro" id="IPR005490">
    <property type="entry name" value="LD_TPept_cat_dom"/>
</dbReference>
<evidence type="ECO:0000313" key="4">
    <source>
        <dbReference type="EMBL" id="GHH71956.1"/>
    </source>
</evidence>
<keyword evidence="4" id="KW-0449">Lipoprotein</keyword>
<keyword evidence="1" id="KW-0133">Cell shape</keyword>
<evidence type="ECO:0000256" key="1">
    <source>
        <dbReference type="PROSITE-ProRule" id="PRU01373"/>
    </source>
</evidence>
<dbReference type="GO" id="GO:0008360">
    <property type="term" value="P:regulation of cell shape"/>
    <property type="evidence" value="ECO:0007669"/>
    <property type="project" value="UniProtKB-UniRule"/>
</dbReference>
<reference evidence="4" key="1">
    <citation type="journal article" date="2014" name="Int. J. Syst. Evol. Microbiol.">
        <title>Complete genome sequence of Corynebacterium casei LMG S-19264T (=DSM 44701T), isolated from a smear-ripened cheese.</title>
        <authorList>
            <consortium name="US DOE Joint Genome Institute (JGI-PGF)"/>
            <person name="Walter F."/>
            <person name="Albersmeier A."/>
            <person name="Kalinowski J."/>
            <person name="Ruckert C."/>
        </authorList>
    </citation>
    <scope>NUCLEOTIDE SEQUENCE</scope>
    <source>
        <strain evidence="4">JCM 5069</strain>
    </source>
</reference>
<keyword evidence="1" id="KW-0961">Cell wall biogenesis/degradation</keyword>
<dbReference type="GO" id="GO:0071555">
    <property type="term" value="P:cell wall organization"/>
    <property type="evidence" value="ECO:0007669"/>
    <property type="project" value="UniProtKB-UniRule"/>
</dbReference>
<dbReference type="EMBL" id="BNCD01000002">
    <property type="protein sequence ID" value="GHH71956.1"/>
    <property type="molecule type" value="Genomic_DNA"/>
</dbReference>